<dbReference type="RefSeq" id="WP_345182117.1">
    <property type="nucleotide sequence ID" value="NZ_BAABFQ010000010.1"/>
</dbReference>
<sequence>MKKTTKGALAAVAGGSLLLGGAGSLAYWTGDSTVTGDSISSGTLDMTAPDCSDDVVAGTHGWQFDGTNAAFNPAADQVVPGDTLTKVCNITLSLVGSHIGATLAFDTAQWGAGSASGLTDELVPSVAFTVNGQPYAAITTAGVYTIQAAISVDFPYGTGTDNDSNSPLAGPALEAILEDIVVTATQTHDNA</sequence>
<accession>A0ABW0N6U5</accession>
<keyword evidence="3" id="KW-1185">Reference proteome</keyword>
<evidence type="ECO:0000313" key="2">
    <source>
        <dbReference type="EMBL" id="MFC5495670.1"/>
    </source>
</evidence>
<evidence type="ECO:0000313" key="3">
    <source>
        <dbReference type="Proteomes" id="UP001595956"/>
    </source>
</evidence>
<organism evidence="2 3">
    <name type="scientific">Nocardioides caricicola</name>
    <dbReference type="NCBI Taxonomy" id="634770"/>
    <lineage>
        <taxon>Bacteria</taxon>
        <taxon>Bacillati</taxon>
        <taxon>Actinomycetota</taxon>
        <taxon>Actinomycetes</taxon>
        <taxon>Propionibacteriales</taxon>
        <taxon>Nocardioidaceae</taxon>
        <taxon>Nocardioides</taxon>
    </lineage>
</organism>
<dbReference type="InterPro" id="IPR024006">
    <property type="entry name" value="Alt_signal_exp_actinobact"/>
</dbReference>
<dbReference type="Proteomes" id="UP001595956">
    <property type="component" value="Unassembled WGS sequence"/>
</dbReference>
<reference evidence="3" key="1">
    <citation type="journal article" date="2019" name="Int. J. Syst. Evol. Microbiol.">
        <title>The Global Catalogue of Microorganisms (GCM) 10K type strain sequencing project: providing services to taxonomists for standard genome sequencing and annotation.</title>
        <authorList>
            <consortium name="The Broad Institute Genomics Platform"/>
            <consortium name="The Broad Institute Genome Sequencing Center for Infectious Disease"/>
            <person name="Wu L."/>
            <person name="Ma J."/>
        </authorList>
    </citation>
    <scope>NUCLEOTIDE SEQUENCE [LARGE SCALE GENOMIC DNA]</scope>
    <source>
        <strain evidence="3">KACC 13778</strain>
    </source>
</reference>
<feature type="signal peptide" evidence="1">
    <location>
        <begin position="1"/>
        <end position="26"/>
    </location>
</feature>
<comment type="caution">
    <text evidence="2">The sequence shown here is derived from an EMBL/GenBank/DDBJ whole genome shotgun (WGS) entry which is preliminary data.</text>
</comment>
<proteinExistence type="predicted"/>
<dbReference type="EMBL" id="JBHSMD010000011">
    <property type="protein sequence ID" value="MFC5495670.1"/>
    <property type="molecule type" value="Genomic_DNA"/>
</dbReference>
<feature type="chain" id="PRO_5047343160" evidence="1">
    <location>
        <begin position="27"/>
        <end position="191"/>
    </location>
</feature>
<protein>
    <submittedName>
        <fullName evidence="2">Alternate-type signal peptide domain-containing protein</fullName>
    </submittedName>
</protein>
<gene>
    <name evidence="2" type="ORF">ACFPKY_21355</name>
</gene>
<name>A0ABW0N6U5_9ACTN</name>
<keyword evidence="1" id="KW-0732">Signal</keyword>
<evidence type="ECO:0000256" key="1">
    <source>
        <dbReference type="SAM" id="SignalP"/>
    </source>
</evidence>
<dbReference type="NCBIfam" id="TIGR04089">
    <property type="entry name" value="exp_by_SipW_III"/>
    <property type="match status" value="1"/>
</dbReference>